<dbReference type="Proteomes" id="UP001183420">
    <property type="component" value="Unassembled WGS sequence"/>
</dbReference>
<proteinExistence type="predicted"/>
<name>A0ABU2LP13_9ACTN</name>
<protein>
    <submittedName>
        <fullName evidence="2">Uncharacterized protein</fullName>
    </submittedName>
</protein>
<evidence type="ECO:0000313" key="2">
    <source>
        <dbReference type="EMBL" id="MDT0319313.1"/>
    </source>
</evidence>
<feature type="region of interest" description="Disordered" evidence="1">
    <location>
        <begin position="63"/>
        <end position="83"/>
    </location>
</feature>
<evidence type="ECO:0000313" key="3">
    <source>
        <dbReference type="Proteomes" id="UP001183420"/>
    </source>
</evidence>
<evidence type="ECO:0000256" key="1">
    <source>
        <dbReference type="SAM" id="MobiDB-lite"/>
    </source>
</evidence>
<organism evidence="2 3">
    <name type="scientific">Streptomyces millisiae</name>
    <dbReference type="NCBI Taxonomy" id="3075542"/>
    <lineage>
        <taxon>Bacteria</taxon>
        <taxon>Bacillati</taxon>
        <taxon>Actinomycetota</taxon>
        <taxon>Actinomycetes</taxon>
        <taxon>Kitasatosporales</taxon>
        <taxon>Streptomycetaceae</taxon>
        <taxon>Streptomyces</taxon>
    </lineage>
</organism>
<sequence length="132" mass="14123">MSAPAPLAELHEALRSDQPIEVLDASWEAFDLGAQAADAVAWTDGFDELQSLAAAQICTEGRDMFFPPQTGSPPPLPESRDEALDSCAELLRHVHRALIELSNHPQVPTDSVLNAAALAEKAALSLESIRTP</sequence>
<dbReference type="EMBL" id="JAVREM010000012">
    <property type="protein sequence ID" value="MDT0319313.1"/>
    <property type="molecule type" value="Genomic_DNA"/>
</dbReference>
<gene>
    <name evidence="2" type="ORF">RNC47_13290</name>
</gene>
<accession>A0ABU2LP13</accession>
<reference evidence="3" key="1">
    <citation type="submission" date="2023-07" db="EMBL/GenBank/DDBJ databases">
        <title>30 novel species of actinomycetes from the DSMZ collection.</title>
        <authorList>
            <person name="Nouioui I."/>
        </authorList>
    </citation>
    <scope>NUCLEOTIDE SEQUENCE [LARGE SCALE GENOMIC DNA]</scope>
    <source>
        <strain evidence="3">DSM 44918</strain>
    </source>
</reference>
<dbReference type="RefSeq" id="WP_311598545.1">
    <property type="nucleotide sequence ID" value="NZ_JAVREM010000012.1"/>
</dbReference>
<keyword evidence="3" id="KW-1185">Reference proteome</keyword>
<comment type="caution">
    <text evidence="2">The sequence shown here is derived from an EMBL/GenBank/DDBJ whole genome shotgun (WGS) entry which is preliminary data.</text>
</comment>